<evidence type="ECO:0000313" key="1">
    <source>
        <dbReference type="Proteomes" id="UP000095283"/>
    </source>
</evidence>
<sequence length="27" mass="2773">MANGESDPTAATNLPKGAFVRDVARIA</sequence>
<keyword evidence="1" id="KW-1185">Reference proteome</keyword>
<proteinExistence type="predicted"/>
<dbReference type="AlphaFoldDB" id="A0A1I7WEA5"/>
<evidence type="ECO:0000313" key="2">
    <source>
        <dbReference type="WBParaSite" id="Hba_03236"/>
    </source>
</evidence>
<organism evidence="1 2">
    <name type="scientific">Heterorhabditis bacteriophora</name>
    <name type="common">Entomopathogenic nematode worm</name>
    <dbReference type="NCBI Taxonomy" id="37862"/>
    <lineage>
        <taxon>Eukaryota</taxon>
        <taxon>Metazoa</taxon>
        <taxon>Ecdysozoa</taxon>
        <taxon>Nematoda</taxon>
        <taxon>Chromadorea</taxon>
        <taxon>Rhabditida</taxon>
        <taxon>Rhabditina</taxon>
        <taxon>Rhabditomorpha</taxon>
        <taxon>Strongyloidea</taxon>
        <taxon>Heterorhabditidae</taxon>
        <taxon>Heterorhabditis</taxon>
    </lineage>
</organism>
<protein>
    <submittedName>
        <fullName evidence="2">30S ribosomal protein S7</fullName>
    </submittedName>
</protein>
<dbReference type="Proteomes" id="UP000095283">
    <property type="component" value="Unplaced"/>
</dbReference>
<dbReference type="WBParaSite" id="Hba_03236">
    <property type="protein sequence ID" value="Hba_03236"/>
    <property type="gene ID" value="Hba_03236"/>
</dbReference>
<name>A0A1I7WEA5_HETBA</name>
<accession>A0A1I7WEA5</accession>
<reference evidence="2" key="1">
    <citation type="submission" date="2016-11" db="UniProtKB">
        <authorList>
            <consortium name="WormBaseParasite"/>
        </authorList>
    </citation>
    <scope>IDENTIFICATION</scope>
</reference>